<dbReference type="InterPro" id="IPR011011">
    <property type="entry name" value="Znf_FYVE_PHD"/>
</dbReference>
<keyword evidence="2" id="KW-0863">Zinc-finger</keyword>
<evidence type="ECO:0000259" key="5">
    <source>
        <dbReference type="PROSITE" id="PS51186"/>
    </source>
</evidence>
<sequence length="867" mass="100503">MDIMECTYCMSRINDDTYEKKQEVVLKPKSSSSKNENYLHCQQCQRDVHIKCLKRASTPGDLFGDVFFDFVCYKCVQLNYDNSPSTLKMANADSAKAIREKFTRLRMPWLLVIVLTLYNLSIKSKGLSRHHGYFHWRTHIVSFIDKNWNYLFEHGVKKRKNWIGSVSGTLSHNSPRFFTSGQELFKENGWWKLTYANKSPKDIYKLYEEICRNRQLDRMDKRRFDNNCSRTGSNERDNKRLKPCESDEDSILVESCSRTIPYMGRKPKKVLKNLNVLDDEVVSKVSQNSLDSSTTLEETMPLNTVQSNLMDFLAENFADDNLNMFNALPNIAPEPLVETEIKSDILPLLDTDNDDPNLYSDNALIKSEPVDLNGHLYSDFYSHLRAEPKLDNIYNPQQIAEVQQQHLLDGLNTGDGTRSGDFFTTNSEYSYDDAEEESTNTASIKAVPFAKDDIEPRPDSEEEGGNSTGSDTDDEAYKPRILQVTNFQQATTEDLNSSKIKEEPKIVELPMKKKAEIIEENAEQNEPMAACKPSLFTKNPRRNWPWLLDQAKEESEEILTESAGHSEREHSQLVPMSEYEESEVLRKLRKIFALEEKCQLRIPCFIRRYYRKLCIREWKREHGKPLFNLDDYLGNTKTNRDQEEKSKIIDRYQLISLSSTDARKSFYARIAGSSQNELFESPYTQRILHPFVYRDKKCFPPFLKLMCELKFKVNGIPPTRAPVDYCYVRPNHIAAVNALLQTMFWPGIDMSECLSYPDFSVVALYRKLIIGCGFLVPDVGFNEAYISFMAVRPGWQRSGVATFMLYHLIQTCMTKDITLHVSATNPAVVLYQKFGFKIEEIILDFYEKYLPMNSKHSRNAFFLRLMR</sequence>
<dbReference type="PROSITE" id="PS51186">
    <property type="entry name" value="GNAT"/>
    <property type="match status" value="1"/>
</dbReference>
<dbReference type="EnsemblMetazoa" id="GAUT009722-RA">
    <property type="protein sequence ID" value="GAUT009722-PA"/>
    <property type="gene ID" value="GAUT009722"/>
</dbReference>
<dbReference type="CDD" id="cd04301">
    <property type="entry name" value="NAT_SF"/>
    <property type="match status" value="1"/>
</dbReference>
<dbReference type="GO" id="GO:0008270">
    <property type="term" value="F:zinc ion binding"/>
    <property type="evidence" value="ECO:0007669"/>
    <property type="project" value="UniProtKB-KW"/>
</dbReference>
<name>A0A1A9UMT0_GLOAU</name>
<organism evidence="6 7">
    <name type="scientific">Glossina austeni</name>
    <name type="common">Savannah tsetse fly</name>
    <dbReference type="NCBI Taxonomy" id="7395"/>
    <lineage>
        <taxon>Eukaryota</taxon>
        <taxon>Metazoa</taxon>
        <taxon>Ecdysozoa</taxon>
        <taxon>Arthropoda</taxon>
        <taxon>Hexapoda</taxon>
        <taxon>Insecta</taxon>
        <taxon>Pterygota</taxon>
        <taxon>Neoptera</taxon>
        <taxon>Endopterygota</taxon>
        <taxon>Diptera</taxon>
        <taxon>Brachycera</taxon>
        <taxon>Muscomorpha</taxon>
        <taxon>Hippoboscoidea</taxon>
        <taxon>Glossinidae</taxon>
        <taxon>Glossina</taxon>
    </lineage>
</organism>
<dbReference type="FunFam" id="3.40.630.30:FF:000013">
    <property type="entry name" value="cysteine-rich protein 2-binding protein-like"/>
    <property type="match status" value="1"/>
</dbReference>
<dbReference type="InterPro" id="IPR016181">
    <property type="entry name" value="Acyl_CoA_acyltransferase"/>
</dbReference>
<dbReference type="AlphaFoldDB" id="A0A1A9UMT0"/>
<evidence type="ECO:0000256" key="3">
    <source>
        <dbReference type="ARBA" id="ARBA00022833"/>
    </source>
</evidence>
<proteinExistence type="predicted"/>
<feature type="compositionally biased region" description="Basic and acidic residues" evidence="4">
    <location>
        <begin position="450"/>
        <end position="459"/>
    </location>
</feature>
<evidence type="ECO:0000256" key="1">
    <source>
        <dbReference type="ARBA" id="ARBA00022723"/>
    </source>
</evidence>
<keyword evidence="7" id="KW-1185">Reference proteome</keyword>
<dbReference type="Gene3D" id="3.40.630.30">
    <property type="match status" value="1"/>
</dbReference>
<feature type="region of interest" description="Disordered" evidence="4">
    <location>
        <begin position="431"/>
        <end position="477"/>
    </location>
</feature>
<dbReference type="SUPFAM" id="SSF57903">
    <property type="entry name" value="FYVE/PHD zinc finger"/>
    <property type="match status" value="1"/>
</dbReference>
<dbReference type="InterPro" id="IPR000182">
    <property type="entry name" value="GNAT_dom"/>
</dbReference>
<dbReference type="VEuPathDB" id="VectorBase:GAUT009722"/>
<accession>A0A1A9UMT0</accession>
<dbReference type="PANTHER" id="PTHR20916">
    <property type="entry name" value="CYSTEINE AND GLYCINE-RICH PROTEIN 2 BINDING PROTEIN"/>
    <property type="match status" value="1"/>
</dbReference>
<evidence type="ECO:0000313" key="6">
    <source>
        <dbReference type="EnsemblMetazoa" id="GAUT009722-PA"/>
    </source>
</evidence>
<dbReference type="STRING" id="7395.A0A1A9UMT0"/>
<dbReference type="Proteomes" id="UP000078200">
    <property type="component" value="Unassembled WGS sequence"/>
</dbReference>
<evidence type="ECO:0000256" key="2">
    <source>
        <dbReference type="ARBA" id="ARBA00022771"/>
    </source>
</evidence>
<keyword evidence="3" id="KW-0862">Zinc</keyword>
<dbReference type="Pfam" id="PF00583">
    <property type="entry name" value="Acetyltransf_1"/>
    <property type="match status" value="1"/>
</dbReference>
<dbReference type="PROSITE" id="PS01359">
    <property type="entry name" value="ZF_PHD_1"/>
    <property type="match status" value="1"/>
</dbReference>
<dbReference type="GO" id="GO:0004402">
    <property type="term" value="F:histone acetyltransferase activity"/>
    <property type="evidence" value="ECO:0007669"/>
    <property type="project" value="TreeGrafter"/>
</dbReference>
<dbReference type="PANTHER" id="PTHR20916:SF26">
    <property type="entry name" value="CYSTEINE-RICH PROTEIN 2-BINDING PROTEIN"/>
    <property type="match status" value="1"/>
</dbReference>
<protein>
    <recommendedName>
        <fullName evidence="5">N-acetyltransferase domain-containing protein</fullName>
    </recommendedName>
</protein>
<feature type="domain" description="N-acetyltransferase" evidence="5">
    <location>
        <begin position="723"/>
        <end position="867"/>
    </location>
</feature>
<evidence type="ECO:0000313" key="7">
    <source>
        <dbReference type="Proteomes" id="UP000078200"/>
    </source>
</evidence>
<dbReference type="SUPFAM" id="SSF55729">
    <property type="entry name" value="Acyl-CoA N-acyltransferases (Nat)"/>
    <property type="match status" value="1"/>
</dbReference>
<keyword evidence="1" id="KW-0479">Metal-binding</keyword>
<dbReference type="Gene3D" id="3.90.980.20">
    <property type="match status" value="1"/>
</dbReference>
<evidence type="ECO:0000256" key="4">
    <source>
        <dbReference type="SAM" id="MobiDB-lite"/>
    </source>
</evidence>
<reference evidence="6" key="1">
    <citation type="submission" date="2020-05" db="UniProtKB">
        <authorList>
            <consortium name="EnsemblMetazoa"/>
        </authorList>
    </citation>
    <scope>IDENTIFICATION</scope>
    <source>
        <strain evidence="6">TTRI</strain>
    </source>
</reference>
<dbReference type="InterPro" id="IPR019786">
    <property type="entry name" value="Zinc_finger_PHD-type_CS"/>
</dbReference>